<comment type="caution">
    <text evidence="3">The sequence shown here is derived from an EMBL/GenBank/DDBJ whole genome shotgun (WGS) entry which is preliminary data.</text>
</comment>
<evidence type="ECO:0000313" key="4">
    <source>
        <dbReference type="Proteomes" id="UP000290174"/>
    </source>
</evidence>
<name>A0A4Q0Q918_9BRAD</name>
<dbReference type="EMBL" id="RKMK01000053">
    <property type="protein sequence ID" value="RXG85873.1"/>
    <property type="molecule type" value="Genomic_DNA"/>
</dbReference>
<feature type="region of interest" description="Disordered" evidence="1">
    <location>
        <begin position="27"/>
        <end position="61"/>
    </location>
</feature>
<evidence type="ECO:0000313" key="3">
    <source>
        <dbReference type="EMBL" id="RXG85873.1"/>
    </source>
</evidence>
<evidence type="ECO:0000256" key="1">
    <source>
        <dbReference type="SAM" id="MobiDB-lite"/>
    </source>
</evidence>
<sequence length="222" mass="24554">MVTNTYEAFFQIDKVMFSDLVQKRPTRISTRTSGKTGAFSNRSEPTANTTEPSGGEGPTKKTLKYVGAADDPEIAKRAEAFQRTKIGYRARRELAAKLRRAGYPAPPHMEGLVVNELARAGLFRLRATLVGSMAYQTYSGVLGVKLPDELVTTEDMDKFYGISISIDESMPNIEEILKRWIRHLRPHSPPMKPSCSAVLPMPPASRSNSSHQTVATRTTPPD</sequence>
<feature type="compositionally biased region" description="Polar residues" evidence="1">
    <location>
        <begin position="27"/>
        <end position="52"/>
    </location>
</feature>
<protein>
    <recommendedName>
        <fullName evidence="2">Nucleotidyltransferase-like domain-containing protein</fullName>
    </recommendedName>
</protein>
<feature type="compositionally biased region" description="Polar residues" evidence="1">
    <location>
        <begin position="205"/>
        <end position="222"/>
    </location>
</feature>
<evidence type="ECO:0000259" key="2">
    <source>
        <dbReference type="Pfam" id="PF12281"/>
    </source>
</evidence>
<proteinExistence type="predicted"/>
<dbReference type="Proteomes" id="UP000290174">
    <property type="component" value="Unassembled WGS sequence"/>
</dbReference>
<feature type="domain" description="Nucleotidyltransferase-like" evidence="2">
    <location>
        <begin position="111"/>
        <end position="180"/>
    </location>
</feature>
<accession>A0A4Q0Q918</accession>
<dbReference type="InterPro" id="IPR058575">
    <property type="entry name" value="NTP_transf_8_dom"/>
</dbReference>
<dbReference type="AlphaFoldDB" id="A0A4Q0Q918"/>
<feature type="region of interest" description="Disordered" evidence="1">
    <location>
        <begin position="191"/>
        <end position="222"/>
    </location>
</feature>
<dbReference type="Pfam" id="PF12281">
    <property type="entry name" value="NTP_transf_8"/>
    <property type="match status" value="1"/>
</dbReference>
<gene>
    <name evidence="3" type="ORF">EAS61_35045</name>
</gene>
<organism evidence="3 4">
    <name type="scientific">Bradyrhizobium zhanjiangense</name>
    <dbReference type="NCBI Taxonomy" id="1325107"/>
    <lineage>
        <taxon>Bacteria</taxon>
        <taxon>Pseudomonadati</taxon>
        <taxon>Pseudomonadota</taxon>
        <taxon>Alphaproteobacteria</taxon>
        <taxon>Hyphomicrobiales</taxon>
        <taxon>Nitrobacteraceae</taxon>
        <taxon>Bradyrhizobium</taxon>
    </lineage>
</organism>
<reference evidence="3 4" key="1">
    <citation type="submission" date="2018-11" db="EMBL/GenBank/DDBJ databases">
        <title>Bradyrhizobium sp. nov., isolated from effective nodules of peanut in China.</title>
        <authorList>
            <person name="Li Y."/>
        </authorList>
    </citation>
    <scope>NUCLEOTIDE SEQUENCE [LARGE SCALE GENOMIC DNA]</scope>
    <source>
        <strain evidence="3 4">CCBAU 51770</strain>
    </source>
</reference>